<evidence type="ECO:0000256" key="2">
    <source>
        <dbReference type="ARBA" id="ARBA00004742"/>
    </source>
</evidence>
<comment type="pathway">
    <text evidence="13 14">Carbohydrate degradation; glycolysis; D-glyceraldehyde 3-phosphate from glycerone phosphate: step 1/1.</text>
</comment>
<dbReference type="UniPathway" id="UPA00138"/>
<dbReference type="PROSITE" id="PS51440">
    <property type="entry name" value="TIM_2"/>
    <property type="match status" value="1"/>
</dbReference>
<dbReference type="InterPro" id="IPR013785">
    <property type="entry name" value="Aldolase_TIM"/>
</dbReference>
<reference evidence="15 16" key="1">
    <citation type="submission" date="2015-11" db="EMBL/GenBank/DDBJ databases">
        <title>Genomic analysis of 38 Legionella species identifies large and diverse effector repertoires.</title>
        <authorList>
            <person name="Burstein D."/>
            <person name="Amaro F."/>
            <person name="Zusman T."/>
            <person name="Lifshitz Z."/>
            <person name="Cohen O."/>
            <person name="Gilbert J.A."/>
            <person name="Pupko T."/>
            <person name="Shuman H.A."/>
            <person name="Segal G."/>
        </authorList>
    </citation>
    <scope>NUCLEOTIDE SEQUENCE [LARGE SCALE GENOMIC DNA]</scope>
    <source>
        <strain evidence="15 16">ATCC 49508</strain>
    </source>
</reference>
<keyword evidence="16" id="KW-1185">Reference proteome</keyword>
<dbReference type="GO" id="GO:0019563">
    <property type="term" value="P:glycerol catabolic process"/>
    <property type="evidence" value="ECO:0007669"/>
    <property type="project" value="TreeGrafter"/>
</dbReference>
<dbReference type="GO" id="GO:0046166">
    <property type="term" value="P:glyceraldehyde-3-phosphate biosynthetic process"/>
    <property type="evidence" value="ECO:0007669"/>
    <property type="project" value="TreeGrafter"/>
</dbReference>
<evidence type="ECO:0000256" key="12">
    <source>
        <dbReference type="ARBA" id="ARBA00055680"/>
    </source>
</evidence>
<feature type="active site" description="Electrophile" evidence="13">
    <location>
        <position position="95"/>
    </location>
</feature>
<comment type="similarity">
    <text evidence="4 13 14">Belongs to the triosephosphate isomerase family.</text>
</comment>
<feature type="binding site" evidence="13">
    <location>
        <begin position="9"/>
        <end position="11"/>
    </location>
    <ligand>
        <name>substrate</name>
    </ligand>
</feature>
<evidence type="ECO:0000256" key="10">
    <source>
        <dbReference type="ARBA" id="ARBA00023152"/>
    </source>
</evidence>
<evidence type="ECO:0000313" key="16">
    <source>
        <dbReference type="Proteomes" id="UP000054662"/>
    </source>
</evidence>
<dbReference type="GO" id="GO:0005829">
    <property type="term" value="C:cytosol"/>
    <property type="evidence" value="ECO:0007669"/>
    <property type="project" value="TreeGrafter"/>
</dbReference>
<gene>
    <name evidence="15" type="primary">tpi</name>
    <name evidence="13" type="synonym">tpiA</name>
    <name evidence="15" type="ORF">Lwor_1399</name>
</gene>
<evidence type="ECO:0000256" key="3">
    <source>
        <dbReference type="ARBA" id="ARBA00004939"/>
    </source>
</evidence>
<evidence type="ECO:0000313" key="15">
    <source>
        <dbReference type="EMBL" id="KTD79885.1"/>
    </source>
</evidence>
<feature type="binding site" evidence="13">
    <location>
        <begin position="232"/>
        <end position="233"/>
    </location>
    <ligand>
        <name>substrate</name>
    </ligand>
</feature>
<sequence length="249" mass="27431">MRHKMVAGNWKMNGSLEQVIQLTRQLAEVITAAIKTKTVIMPPAIYLPLVNELLSDSPIEVGAQNVYPKDSGAYTGELSAPMLKDFDCRYVLVGHSERRNYFHEDENFIAQKFHHVKEHGMIPVLCVGETLIEREKGQTEQVITKQIQAVCENNKNCFADCVIAYEPVWAIGTGNTATPEQAQVVHQFIRGLVAEVNNSDAQRLTLLYGGSVNESNAKALFAMPDIDGGLVGGASLSAKQFVEIVKCIN</sequence>
<dbReference type="GO" id="GO:0006096">
    <property type="term" value="P:glycolytic process"/>
    <property type="evidence" value="ECO:0007669"/>
    <property type="project" value="UniProtKB-UniRule"/>
</dbReference>
<evidence type="ECO:0000256" key="13">
    <source>
        <dbReference type="HAMAP-Rule" id="MF_00147"/>
    </source>
</evidence>
<dbReference type="InterPro" id="IPR035990">
    <property type="entry name" value="TIM_sf"/>
</dbReference>
<dbReference type="OrthoDB" id="9809429at2"/>
<dbReference type="STRING" id="45076.Lwor_1399"/>
<evidence type="ECO:0000256" key="5">
    <source>
        <dbReference type="ARBA" id="ARBA00011738"/>
    </source>
</evidence>
<evidence type="ECO:0000256" key="7">
    <source>
        <dbReference type="ARBA" id="ARBA00019397"/>
    </source>
</evidence>
<keyword evidence="10 13" id="KW-0324">Glycolysis</keyword>
<dbReference type="GO" id="GO:0004807">
    <property type="term" value="F:triose-phosphate isomerase activity"/>
    <property type="evidence" value="ECO:0007669"/>
    <property type="project" value="UniProtKB-UniRule"/>
</dbReference>
<dbReference type="HAMAP" id="MF_00147_B">
    <property type="entry name" value="TIM_B"/>
    <property type="match status" value="1"/>
</dbReference>
<dbReference type="Proteomes" id="UP000054662">
    <property type="component" value="Unassembled WGS sequence"/>
</dbReference>
<dbReference type="CDD" id="cd00311">
    <property type="entry name" value="TIM"/>
    <property type="match status" value="1"/>
</dbReference>
<dbReference type="InterPro" id="IPR020861">
    <property type="entry name" value="Triosephosphate_isomerase_AS"/>
</dbReference>
<dbReference type="Gene3D" id="3.20.20.70">
    <property type="entry name" value="Aldolase class I"/>
    <property type="match status" value="1"/>
</dbReference>
<comment type="caution">
    <text evidence="15">The sequence shown here is derived from an EMBL/GenBank/DDBJ whole genome shotgun (WGS) entry which is preliminary data.</text>
</comment>
<evidence type="ECO:0000256" key="6">
    <source>
        <dbReference type="ARBA" id="ARBA00011940"/>
    </source>
</evidence>
<proteinExistence type="inferred from homology"/>
<keyword evidence="11 13" id="KW-0413">Isomerase</keyword>
<dbReference type="Pfam" id="PF00121">
    <property type="entry name" value="TIM"/>
    <property type="match status" value="1"/>
</dbReference>
<dbReference type="InterPro" id="IPR000652">
    <property type="entry name" value="Triosephosphate_isomerase"/>
</dbReference>
<evidence type="ECO:0000256" key="4">
    <source>
        <dbReference type="ARBA" id="ARBA00007422"/>
    </source>
</evidence>
<dbReference type="SUPFAM" id="SSF51351">
    <property type="entry name" value="Triosephosphate isomerase (TIM)"/>
    <property type="match status" value="1"/>
</dbReference>
<comment type="subcellular location">
    <subcellularLocation>
        <location evidence="13 14">Cytoplasm</location>
    </subcellularLocation>
</comment>
<dbReference type="PANTHER" id="PTHR21139">
    <property type="entry name" value="TRIOSEPHOSPHATE ISOMERASE"/>
    <property type="match status" value="1"/>
</dbReference>
<dbReference type="AlphaFoldDB" id="A0A0W1AEV3"/>
<comment type="subunit">
    <text evidence="5 13 14">Homodimer.</text>
</comment>
<comment type="catalytic activity">
    <reaction evidence="1 13 14">
        <text>D-glyceraldehyde 3-phosphate = dihydroxyacetone phosphate</text>
        <dbReference type="Rhea" id="RHEA:18585"/>
        <dbReference type="ChEBI" id="CHEBI:57642"/>
        <dbReference type="ChEBI" id="CHEBI:59776"/>
        <dbReference type="EC" id="5.3.1.1"/>
    </reaction>
</comment>
<feature type="active site" description="Proton acceptor" evidence="13">
    <location>
        <position position="166"/>
    </location>
</feature>
<dbReference type="NCBIfam" id="TIGR00419">
    <property type="entry name" value="tim"/>
    <property type="match status" value="1"/>
</dbReference>
<keyword evidence="8 13" id="KW-0312">Gluconeogenesis</keyword>
<dbReference type="PATRIC" id="fig|45076.6.peg.1524"/>
<comment type="pathway">
    <text evidence="3">Carbohydrate metabolism; erythritol degradation.</text>
</comment>
<evidence type="ECO:0000256" key="9">
    <source>
        <dbReference type="ARBA" id="ARBA00022490"/>
    </source>
</evidence>
<feature type="binding site" evidence="13">
    <location>
        <position position="172"/>
    </location>
    <ligand>
        <name>substrate</name>
    </ligand>
</feature>
<dbReference type="FunFam" id="3.20.20.70:FF:000020">
    <property type="entry name" value="Triosephosphate isomerase"/>
    <property type="match status" value="1"/>
</dbReference>
<evidence type="ECO:0000256" key="1">
    <source>
        <dbReference type="ARBA" id="ARBA00000474"/>
    </source>
</evidence>
<dbReference type="GO" id="GO:0006094">
    <property type="term" value="P:gluconeogenesis"/>
    <property type="evidence" value="ECO:0007669"/>
    <property type="project" value="UniProtKB-UniRule"/>
</dbReference>
<dbReference type="InterPro" id="IPR022896">
    <property type="entry name" value="TrioseP_Isoase_bac/euk"/>
</dbReference>
<accession>A0A0W1AEV3</accession>
<evidence type="ECO:0000256" key="14">
    <source>
        <dbReference type="RuleBase" id="RU363013"/>
    </source>
</evidence>
<evidence type="ECO:0000256" key="8">
    <source>
        <dbReference type="ARBA" id="ARBA00022432"/>
    </source>
</evidence>
<protein>
    <recommendedName>
        <fullName evidence="7 13">Triosephosphate isomerase</fullName>
        <shortName evidence="13">TIM</shortName>
        <shortName evidence="13">TPI</shortName>
        <ecNumber evidence="6 13">5.3.1.1</ecNumber>
    </recommendedName>
    <alternativeName>
        <fullName evidence="13">Triose-phosphate isomerase</fullName>
    </alternativeName>
</protein>
<keyword evidence="9 13" id="KW-0963">Cytoplasm</keyword>
<dbReference type="UniPathway" id="UPA00109">
    <property type="reaction ID" value="UER00189"/>
</dbReference>
<comment type="function">
    <text evidence="12 13">Involved in the gluconeogenesis. Catalyzes stereospecifically the conversion of dihydroxyacetone phosphate (DHAP) to D-glyceraldehyde-3-phosphate (G3P).</text>
</comment>
<dbReference type="EC" id="5.3.1.1" evidence="6 13"/>
<dbReference type="PANTHER" id="PTHR21139:SF42">
    <property type="entry name" value="TRIOSEPHOSPHATE ISOMERASE"/>
    <property type="match status" value="1"/>
</dbReference>
<organism evidence="15 16">
    <name type="scientific">Legionella worsleiensis</name>
    <dbReference type="NCBI Taxonomy" id="45076"/>
    <lineage>
        <taxon>Bacteria</taxon>
        <taxon>Pseudomonadati</taxon>
        <taxon>Pseudomonadota</taxon>
        <taxon>Gammaproteobacteria</taxon>
        <taxon>Legionellales</taxon>
        <taxon>Legionellaceae</taxon>
        <taxon>Legionella</taxon>
    </lineage>
</organism>
<dbReference type="PROSITE" id="PS00171">
    <property type="entry name" value="TIM_1"/>
    <property type="match status" value="1"/>
</dbReference>
<feature type="binding site" evidence="13">
    <location>
        <position position="211"/>
    </location>
    <ligand>
        <name>substrate</name>
    </ligand>
</feature>
<evidence type="ECO:0000256" key="11">
    <source>
        <dbReference type="ARBA" id="ARBA00023235"/>
    </source>
</evidence>
<comment type="pathway">
    <text evidence="2 13 14">Carbohydrate biosynthesis; gluconeogenesis.</text>
</comment>
<dbReference type="RefSeq" id="WP_058493195.1">
    <property type="nucleotide sequence ID" value="NZ_CBCRUR010000001.1"/>
</dbReference>
<name>A0A0W1AEV3_9GAMM</name>
<dbReference type="EMBL" id="LNZC01000012">
    <property type="protein sequence ID" value="KTD79885.1"/>
    <property type="molecule type" value="Genomic_DNA"/>
</dbReference>